<dbReference type="PANTHER" id="PTHR33445">
    <property type="entry name" value="ATP SYNTHASE SUBUNIT B', CHLOROPLASTIC"/>
    <property type="match status" value="1"/>
</dbReference>
<evidence type="ECO:0000256" key="2">
    <source>
        <dbReference type="ARBA" id="ARBA00005513"/>
    </source>
</evidence>
<evidence type="ECO:0000256" key="17">
    <source>
        <dbReference type="SAM" id="Coils"/>
    </source>
</evidence>
<evidence type="ECO:0000256" key="12">
    <source>
        <dbReference type="ARBA" id="ARBA00025198"/>
    </source>
</evidence>
<comment type="similarity">
    <text evidence="2 15 16">Belongs to the ATPase B chain family.</text>
</comment>
<comment type="function">
    <text evidence="12 15">F(1)F(0) ATP synthase produces ATP from ADP in the presence of a proton or sodium gradient. F-type ATPases consist of two structural domains, F(1) containing the extramembraneous catalytic core and F(0) containing the membrane proton channel, linked together by a central stalk and a peripheral stalk. During catalysis, ATP synthesis in the catalytic domain of F(1) is coupled via a rotary mechanism of the central stalk subunits to proton translocation.</text>
</comment>
<feature type="coiled-coil region" evidence="17">
    <location>
        <begin position="39"/>
        <end position="106"/>
    </location>
</feature>
<evidence type="ECO:0000256" key="8">
    <source>
        <dbReference type="ARBA" id="ARBA00022989"/>
    </source>
</evidence>
<dbReference type="InterPro" id="IPR002146">
    <property type="entry name" value="ATP_synth_b/b'su_bac/chlpt"/>
</dbReference>
<keyword evidence="4 15" id="KW-1003">Cell membrane</keyword>
<evidence type="ECO:0000256" key="14">
    <source>
        <dbReference type="ARBA" id="ARBA00025830"/>
    </source>
</evidence>
<gene>
    <name evidence="15" type="primary">atpF</name>
    <name evidence="18" type="ORF">ACFOEX_06845</name>
</gene>
<evidence type="ECO:0000256" key="16">
    <source>
        <dbReference type="RuleBase" id="RU003848"/>
    </source>
</evidence>
<evidence type="ECO:0000256" key="3">
    <source>
        <dbReference type="ARBA" id="ARBA00022448"/>
    </source>
</evidence>
<evidence type="ECO:0000313" key="18">
    <source>
        <dbReference type="EMBL" id="MFC3266065.1"/>
    </source>
</evidence>
<evidence type="ECO:0000256" key="10">
    <source>
        <dbReference type="ARBA" id="ARBA00023136"/>
    </source>
</evidence>
<feature type="transmembrane region" description="Helical" evidence="15">
    <location>
        <begin position="6"/>
        <end position="32"/>
    </location>
</feature>
<dbReference type="Pfam" id="PF00430">
    <property type="entry name" value="ATP-synt_B"/>
    <property type="match status" value="1"/>
</dbReference>
<evidence type="ECO:0000256" key="4">
    <source>
        <dbReference type="ARBA" id="ARBA00022475"/>
    </source>
</evidence>
<dbReference type="CDD" id="cd06503">
    <property type="entry name" value="ATP-synt_Fo_b"/>
    <property type="match status" value="1"/>
</dbReference>
<dbReference type="HAMAP" id="MF_01398">
    <property type="entry name" value="ATP_synth_b_bprime"/>
    <property type="match status" value="1"/>
</dbReference>
<evidence type="ECO:0000256" key="13">
    <source>
        <dbReference type="ARBA" id="ARBA00025614"/>
    </source>
</evidence>
<comment type="subunit">
    <text evidence="14 15">F-type ATPases have 2 components, F(1) - the catalytic core - and F(0) - the membrane proton channel. F(1) has five subunits: alpha(3), beta(3), gamma(1), delta(1), epsilon(1). F(0) has three main subunits: a(1), b(2) and c(10-14). The alpha and beta chains form an alternating ring which encloses part of the gamma chain. F(1) is attached to F(0) by a central stalk formed by the gamma and epsilon chains, while a peripheral stalk is formed by the delta and b chains.</text>
</comment>
<keyword evidence="6 15" id="KW-0812">Transmembrane</keyword>
<keyword evidence="9 15" id="KW-0406">Ion transport</keyword>
<protein>
    <recommendedName>
        <fullName evidence="15">ATP synthase subunit b</fullName>
    </recommendedName>
    <alternativeName>
        <fullName evidence="15">ATP synthase F(0) sector subunit b</fullName>
    </alternativeName>
    <alternativeName>
        <fullName evidence="15">ATPase subunit I</fullName>
    </alternativeName>
    <alternativeName>
        <fullName evidence="15">F-type ATPase subunit b</fullName>
        <shortName evidence="15">F-ATPase subunit b</shortName>
    </alternativeName>
</protein>
<evidence type="ECO:0000256" key="9">
    <source>
        <dbReference type="ARBA" id="ARBA00023065"/>
    </source>
</evidence>
<dbReference type="Proteomes" id="UP001595536">
    <property type="component" value="Unassembled WGS sequence"/>
</dbReference>
<name>A0ABV7LDP5_9HYPH</name>
<sequence length="160" mass="17468">MNTPEFWVAVSFFVLLGVAWWKGGFAAVGAMLDKRGERIASELEEARRLAAEARALRDEYVARRKAAEKEAEEIVASAREEAARVIREAQQRLDDFVATRKAAAEAKIAQAEASAAAEVRAAAADAALRASEVILRDRTRGETADALVREGVSQIRTAFH</sequence>
<keyword evidence="19" id="KW-1185">Reference proteome</keyword>
<dbReference type="EMBL" id="JBHRUV010000030">
    <property type="protein sequence ID" value="MFC3266065.1"/>
    <property type="molecule type" value="Genomic_DNA"/>
</dbReference>
<evidence type="ECO:0000256" key="6">
    <source>
        <dbReference type="ARBA" id="ARBA00022692"/>
    </source>
</evidence>
<evidence type="ECO:0000313" key="19">
    <source>
        <dbReference type="Proteomes" id="UP001595536"/>
    </source>
</evidence>
<keyword evidence="17" id="KW-0175">Coiled coil</keyword>
<keyword evidence="8 15" id="KW-1133">Transmembrane helix</keyword>
<comment type="caution">
    <text evidence="18">The sequence shown here is derived from an EMBL/GenBank/DDBJ whole genome shotgun (WGS) entry which is preliminary data.</text>
</comment>
<keyword evidence="11 15" id="KW-0066">ATP synthesis</keyword>
<comment type="subcellular location">
    <subcellularLocation>
        <location evidence="1">Cell inner membrane</location>
        <topology evidence="1">Single-pass membrane protein</topology>
    </subcellularLocation>
    <subcellularLocation>
        <location evidence="15">Cell membrane</location>
        <topology evidence="15">Single-pass membrane protein</topology>
    </subcellularLocation>
</comment>
<evidence type="ECO:0000256" key="7">
    <source>
        <dbReference type="ARBA" id="ARBA00022781"/>
    </source>
</evidence>
<dbReference type="PANTHER" id="PTHR33445:SF1">
    <property type="entry name" value="ATP SYNTHASE SUBUNIT B"/>
    <property type="match status" value="1"/>
</dbReference>
<keyword evidence="10 15" id="KW-0472">Membrane</keyword>
<keyword evidence="3 15" id="KW-0813">Transport</keyword>
<dbReference type="RefSeq" id="WP_376832627.1">
    <property type="nucleotide sequence ID" value="NZ_JBHLWR010000006.1"/>
</dbReference>
<proteinExistence type="inferred from homology"/>
<accession>A0ABV7LDP5</accession>
<evidence type="ECO:0000256" key="15">
    <source>
        <dbReference type="HAMAP-Rule" id="MF_01398"/>
    </source>
</evidence>
<keyword evidence="7 15" id="KW-0375">Hydrogen ion transport</keyword>
<evidence type="ECO:0000256" key="11">
    <source>
        <dbReference type="ARBA" id="ARBA00023310"/>
    </source>
</evidence>
<keyword evidence="5 15" id="KW-0138">CF(0)</keyword>
<evidence type="ECO:0000256" key="1">
    <source>
        <dbReference type="ARBA" id="ARBA00004377"/>
    </source>
</evidence>
<evidence type="ECO:0000256" key="5">
    <source>
        <dbReference type="ARBA" id="ARBA00022547"/>
    </source>
</evidence>
<dbReference type="InterPro" id="IPR050059">
    <property type="entry name" value="ATP_synthase_B_chain"/>
</dbReference>
<comment type="function">
    <text evidence="13">Component of the F(0) channel, it forms part of the peripheral stalk, linking F(1) to F(0). The b'-subunit is a diverged and duplicated form of b found in plants and photosynthetic bacteria.</text>
</comment>
<organism evidence="18 19">
    <name type="scientific">Camelimonas abortus</name>
    <dbReference type="NCBI Taxonomy" id="1017184"/>
    <lineage>
        <taxon>Bacteria</taxon>
        <taxon>Pseudomonadati</taxon>
        <taxon>Pseudomonadota</taxon>
        <taxon>Alphaproteobacteria</taxon>
        <taxon>Hyphomicrobiales</taxon>
        <taxon>Chelatococcaceae</taxon>
        <taxon>Camelimonas</taxon>
    </lineage>
</organism>
<reference evidence="19" key="1">
    <citation type="journal article" date="2019" name="Int. J. Syst. Evol. Microbiol.">
        <title>The Global Catalogue of Microorganisms (GCM) 10K type strain sequencing project: providing services to taxonomists for standard genome sequencing and annotation.</title>
        <authorList>
            <consortium name="The Broad Institute Genomics Platform"/>
            <consortium name="The Broad Institute Genome Sequencing Center for Infectious Disease"/>
            <person name="Wu L."/>
            <person name="Ma J."/>
        </authorList>
    </citation>
    <scope>NUCLEOTIDE SEQUENCE [LARGE SCALE GENOMIC DNA]</scope>
    <source>
        <strain evidence="19">CCM 7941</strain>
    </source>
</reference>